<dbReference type="EMBL" id="MN740350">
    <property type="protein sequence ID" value="QHU01798.1"/>
    <property type="molecule type" value="Genomic_DNA"/>
</dbReference>
<keyword evidence="2" id="KW-0548">Nucleotidyltransferase</keyword>
<dbReference type="SUPFAM" id="SSF81585">
    <property type="entry name" value="PsbU/PolX domain-like"/>
    <property type="match status" value="1"/>
</dbReference>
<dbReference type="InterPro" id="IPR002054">
    <property type="entry name" value="DNA-dir_DNA_pol_X"/>
</dbReference>
<dbReference type="Gene3D" id="3.30.210.10">
    <property type="entry name" value="DNA polymerase, thumb domain"/>
    <property type="match status" value="1"/>
</dbReference>
<dbReference type="GO" id="GO:0003887">
    <property type="term" value="F:DNA-directed DNA polymerase activity"/>
    <property type="evidence" value="ECO:0007669"/>
    <property type="project" value="InterPro"/>
</dbReference>
<reference evidence="5" key="1">
    <citation type="journal article" date="2020" name="Nature">
        <title>Giant virus diversity and host interactions through global metagenomics.</title>
        <authorList>
            <person name="Schulz F."/>
            <person name="Roux S."/>
            <person name="Paez-Espino D."/>
            <person name="Jungbluth S."/>
            <person name="Walsh D.A."/>
            <person name="Denef V.J."/>
            <person name="McMahon K.D."/>
            <person name="Konstantinidis K.T."/>
            <person name="Eloe-Fadrosh E.A."/>
            <person name="Kyrpides N.C."/>
            <person name="Woyke T."/>
        </authorList>
    </citation>
    <scope>NUCLEOTIDE SEQUENCE</scope>
    <source>
        <strain evidence="5">GVMAG-M-3300025880-56</strain>
    </source>
</reference>
<evidence type="ECO:0000256" key="3">
    <source>
        <dbReference type="SAM" id="Phobius"/>
    </source>
</evidence>
<proteinExistence type="predicted"/>
<evidence type="ECO:0000256" key="2">
    <source>
        <dbReference type="ARBA" id="ARBA00022695"/>
    </source>
</evidence>
<dbReference type="GO" id="GO:0005634">
    <property type="term" value="C:nucleus"/>
    <property type="evidence" value="ECO:0007669"/>
    <property type="project" value="TreeGrafter"/>
</dbReference>
<dbReference type="GO" id="GO:0006303">
    <property type="term" value="P:double-strand break repair via nonhomologous end joining"/>
    <property type="evidence" value="ECO:0007669"/>
    <property type="project" value="TreeGrafter"/>
</dbReference>
<dbReference type="PRINTS" id="PR00869">
    <property type="entry name" value="DNAPOLX"/>
</dbReference>
<dbReference type="SUPFAM" id="SSF81301">
    <property type="entry name" value="Nucleotidyltransferase"/>
    <property type="match status" value="1"/>
</dbReference>
<organism evidence="5">
    <name type="scientific">viral metagenome</name>
    <dbReference type="NCBI Taxonomy" id="1070528"/>
    <lineage>
        <taxon>unclassified sequences</taxon>
        <taxon>metagenomes</taxon>
        <taxon>organismal metagenomes</taxon>
    </lineage>
</organism>
<dbReference type="InterPro" id="IPR022312">
    <property type="entry name" value="DNA_pol_X"/>
</dbReference>
<dbReference type="InterPro" id="IPR037160">
    <property type="entry name" value="DNA_Pol_thumb_sf"/>
</dbReference>
<evidence type="ECO:0000259" key="4">
    <source>
        <dbReference type="SMART" id="SM00483"/>
    </source>
</evidence>
<dbReference type="SMART" id="SM00483">
    <property type="entry name" value="POLXc"/>
    <property type="match status" value="1"/>
</dbReference>
<feature type="transmembrane region" description="Helical" evidence="3">
    <location>
        <begin position="210"/>
        <end position="231"/>
    </location>
</feature>
<dbReference type="PANTHER" id="PTHR11276:SF28">
    <property type="entry name" value="DNA POLYMERASE LAMBDA"/>
    <property type="match status" value="1"/>
</dbReference>
<dbReference type="GO" id="GO:0003677">
    <property type="term" value="F:DNA binding"/>
    <property type="evidence" value="ECO:0007669"/>
    <property type="project" value="InterPro"/>
</dbReference>
<keyword evidence="3" id="KW-0472">Membrane</keyword>
<dbReference type="Pfam" id="PF14791">
    <property type="entry name" value="DNA_pol_B_thumb"/>
    <property type="match status" value="1"/>
</dbReference>
<dbReference type="InterPro" id="IPR029398">
    <property type="entry name" value="PolB_thumb"/>
</dbReference>
<name>A0A6C0JDH2_9ZZZZ</name>
<dbReference type="InterPro" id="IPR043519">
    <property type="entry name" value="NT_sf"/>
</dbReference>
<sequence length="290" mass="34019">MNKELFNYLITVALEFKEDEEDKFDLFKNAAYFVLKHTSEITNKNQIKVLKFDKMVVDKIHHYLYAKNILSLMTIEGIGSSTSHRLFSEGINVNDLSTFKSPIILNKHQKIGIKYKKDLQKIIPMDLLKHEREKLKKILKSNKKIKEVFFDYTNEREINHAKIINVGVCGNIKMQDIIIMLKDYTKDVFYSGNKRFSAIYEDSTKTNRKLIIYIFSNCILGKFFLGGSANFNRDIRREAKRQGYKLNENEFIDENNENIDSTENKKISVTSEKVIFDTLGLRFINIKDRI</sequence>
<accession>A0A6C0JDH2</accession>
<keyword evidence="3" id="KW-0812">Transmembrane</keyword>
<feature type="domain" description="DNA-directed DNA polymerase X" evidence="4">
    <location>
        <begin position="1"/>
        <end position="290"/>
    </location>
</feature>
<keyword evidence="3" id="KW-1133">Transmembrane helix</keyword>
<evidence type="ECO:0000256" key="1">
    <source>
        <dbReference type="ARBA" id="ARBA00022679"/>
    </source>
</evidence>
<keyword evidence="1" id="KW-0808">Transferase</keyword>
<protein>
    <recommendedName>
        <fullName evidence="4">DNA-directed DNA polymerase X domain-containing protein</fullName>
    </recommendedName>
</protein>
<dbReference type="Gene3D" id="1.10.150.20">
    <property type="entry name" value="5' to 3' exonuclease, C-terminal subdomain"/>
    <property type="match status" value="1"/>
</dbReference>
<dbReference type="PANTHER" id="PTHR11276">
    <property type="entry name" value="DNA POLYMERASE TYPE-X FAMILY MEMBER"/>
    <property type="match status" value="1"/>
</dbReference>
<evidence type="ECO:0000313" key="5">
    <source>
        <dbReference type="EMBL" id="QHU01798.1"/>
    </source>
</evidence>
<dbReference type="AlphaFoldDB" id="A0A6C0JDH2"/>